<dbReference type="RefSeq" id="WP_079701098.1">
    <property type="nucleotide sequence ID" value="NZ_FUYR01000001.1"/>
</dbReference>
<name>A0A1T5ABL7_9SPHI</name>
<dbReference type="InterPro" id="IPR020043">
    <property type="entry name" value="Deacetylase_Atu3266-like"/>
</dbReference>
<reference evidence="4" key="1">
    <citation type="submission" date="2017-02" db="EMBL/GenBank/DDBJ databases">
        <authorList>
            <person name="Varghese N."/>
            <person name="Submissions S."/>
        </authorList>
    </citation>
    <scope>NUCLEOTIDE SEQUENCE [LARGE SCALE GENOMIC DNA]</scope>
    <source>
        <strain evidence="4">DSM 22385</strain>
    </source>
</reference>
<accession>A0A1T5ABL7</accession>
<sequence>MKQKQLLLFSMLIFFCTGLMAQQNEPVKPYSIVIKGGHIIDPKNNVDAVMDIAVKDGKIALIAKNIDGSQGTQLVNAKGMYITPGLIDLHVHFFWGQDGTGYMNARAGLPADGFTFPAGVTTVVDAGSPGYKSFELYKKQTIDQSQTRVLAMLNIVSEGMDSRNESDIEHMDPKATADMAKKYPEHIVGVKLAHFSGRGPLAHSWIPTDRALEAGRLANIPIMVDFGSATPFLPLDSLFNVKFRPGDMYTHAFGGDPQVGLTTQSGRESIVNVDTKKVKDYAIKAQKRGVIFDVGFGGSSFLFSQGIPAIKSGFYPNSISTDLHTGSMNNAMKNMPNIMSLFMAMGMPFKDVIKASTWNPAQQIKRPELGNLSVGSDADIAIFTLRKGDFGYYARDGKIAGKERLETEMTIRAGRIVYNLNAIAEPNVIPNAPRVRPANGGPRQ</sequence>
<dbReference type="Pfam" id="PF01979">
    <property type="entry name" value="Amidohydro_1"/>
    <property type="match status" value="1"/>
</dbReference>
<proteinExistence type="predicted"/>
<keyword evidence="1" id="KW-0732">Signal</keyword>
<dbReference type="OrthoDB" id="9767366at2"/>
<dbReference type="AlphaFoldDB" id="A0A1T5ABL7"/>
<dbReference type="EMBL" id="FUYR01000001">
    <property type="protein sequence ID" value="SKB32073.1"/>
    <property type="molecule type" value="Genomic_DNA"/>
</dbReference>
<dbReference type="PANTHER" id="PTHR42717:SF1">
    <property type="entry name" value="IMIDAZOLONEPROPIONASE AND RELATED AMIDOHYDROLASES"/>
    <property type="match status" value="1"/>
</dbReference>
<organism evidence="3 4">
    <name type="scientific">Daejeonella lutea</name>
    <dbReference type="NCBI Taxonomy" id="572036"/>
    <lineage>
        <taxon>Bacteria</taxon>
        <taxon>Pseudomonadati</taxon>
        <taxon>Bacteroidota</taxon>
        <taxon>Sphingobacteriia</taxon>
        <taxon>Sphingobacteriales</taxon>
        <taxon>Sphingobacteriaceae</taxon>
        <taxon>Daejeonella</taxon>
    </lineage>
</organism>
<dbReference type="Gene3D" id="2.30.40.10">
    <property type="entry name" value="Urease, subunit C, domain 1"/>
    <property type="match status" value="1"/>
</dbReference>
<keyword evidence="4" id="KW-1185">Reference proteome</keyword>
<dbReference type="GO" id="GO:0016810">
    <property type="term" value="F:hydrolase activity, acting on carbon-nitrogen (but not peptide) bonds"/>
    <property type="evidence" value="ECO:0007669"/>
    <property type="project" value="InterPro"/>
</dbReference>
<evidence type="ECO:0000313" key="4">
    <source>
        <dbReference type="Proteomes" id="UP000189981"/>
    </source>
</evidence>
<dbReference type="Gene3D" id="3.20.20.140">
    <property type="entry name" value="Metal-dependent hydrolases"/>
    <property type="match status" value="1"/>
</dbReference>
<dbReference type="STRING" id="572036.SAMN05661099_0528"/>
<evidence type="ECO:0000259" key="2">
    <source>
        <dbReference type="Pfam" id="PF01979"/>
    </source>
</evidence>
<feature type="domain" description="Amidohydrolase-related" evidence="2">
    <location>
        <begin position="309"/>
        <end position="417"/>
    </location>
</feature>
<feature type="chain" id="PRO_5012075037" evidence="1">
    <location>
        <begin position="22"/>
        <end position="444"/>
    </location>
</feature>
<dbReference type="InterPro" id="IPR032466">
    <property type="entry name" value="Metal_Hydrolase"/>
</dbReference>
<feature type="signal peptide" evidence="1">
    <location>
        <begin position="1"/>
        <end position="21"/>
    </location>
</feature>
<dbReference type="GO" id="GO:0019213">
    <property type="term" value="F:deacetylase activity"/>
    <property type="evidence" value="ECO:0007669"/>
    <property type="project" value="InterPro"/>
</dbReference>
<dbReference type="NCBIfam" id="NF006689">
    <property type="entry name" value="PRK09237.1"/>
    <property type="match status" value="1"/>
</dbReference>
<protein>
    <submittedName>
        <fullName evidence="3">Dihydroorotase</fullName>
    </submittedName>
</protein>
<dbReference type="SUPFAM" id="SSF51338">
    <property type="entry name" value="Composite domain of metallo-dependent hydrolases"/>
    <property type="match status" value="1"/>
</dbReference>
<dbReference type="PANTHER" id="PTHR42717">
    <property type="entry name" value="DIHYDROOROTASE-RELATED"/>
    <property type="match status" value="1"/>
</dbReference>
<dbReference type="InterPro" id="IPR011059">
    <property type="entry name" value="Metal-dep_hydrolase_composite"/>
</dbReference>
<evidence type="ECO:0000256" key="1">
    <source>
        <dbReference type="SAM" id="SignalP"/>
    </source>
</evidence>
<dbReference type="Proteomes" id="UP000189981">
    <property type="component" value="Unassembled WGS sequence"/>
</dbReference>
<gene>
    <name evidence="3" type="ORF">SAMN05661099_0528</name>
</gene>
<dbReference type="SUPFAM" id="SSF51556">
    <property type="entry name" value="Metallo-dependent hydrolases"/>
    <property type="match status" value="1"/>
</dbReference>
<evidence type="ECO:0000313" key="3">
    <source>
        <dbReference type="EMBL" id="SKB32073.1"/>
    </source>
</evidence>
<dbReference type="InterPro" id="IPR006680">
    <property type="entry name" value="Amidohydro-rel"/>
</dbReference>